<dbReference type="Pfam" id="PF13358">
    <property type="entry name" value="DDE_3"/>
    <property type="match status" value="1"/>
</dbReference>
<feature type="region of interest" description="Disordered" evidence="1">
    <location>
        <begin position="104"/>
        <end position="140"/>
    </location>
</feature>
<evidence type="ECO:0000256" key="1">
    <source>
        <dbReference type="SAM" id="MobiDB-lite"/>
    </source>
</evidence>
<dbReference type="InterPro" id="IPR012337">
    <property type="entry name" value="RNaseH-like_sf"/>
</dbReference>
<evidence type="ECO:0000313" key="3">
    <source>
        <dbReference type="EMBL" id="GAA0280504.1"/>
    </source>
</evidence>
<gene>
    <name evidence="3" type="ORF">GCM10010302_17850</name>
</gene>
<evidence type="ECO:0000259" key="2">
    <source>
        <dbReference type="Pfam" id="PF13358"/>
    </source>
</evidence>
<keyword evidence="4" id="KW-1185">Reference proteome</keyword>
<feature type="region of interest" description="Disordered" evidence="1">
    <location>
        <begin position="323"/>
        <end position="390"/>
    </location>
</feature>
<organism evidence="3 4">
    <name type="scientific">Streptomyces polychromogenes</name>
    <dbReference type="NCBI Taxonomy" id="67342"/>
    <lineage>
        <taxon>Bacteria</taxon>
        <taxon>Bacillati</taxon>
        <taxon>Actinomycetota</taxon>
        <taxon>Actinomycetes</taxon>
        <taxon>Kitasatosporales</taxon>
        <taxon>Streptomycetaceae</taxon>
        <taxon>Streptomyces</taxon>
    </lineage>
</organism>
<dbReference type="EMBL" id="BAAABV010000011">
    <property type="protein sequence ID" value="GAA0280504.1"/>
    <property type="molecule type" value="Genomic_DNA"/>
</dbReference>
<feature type="domain" description="Tc1-like transposase DDE" evidence="2">
    <location>
        <begin position="185"/>
        <end position="247"/>
    </location>
</feature>
<dbReference type="InterPro" id="IPR009057">
    <property type="entry name" value="Homeodomain-like_sf"/>
</dbReference>
<feature type="compositionally biased region" description="Low complexity" evidence="1">
    <location>
        <begin position="373"/>
        <end position="387"/>
    </location>
</feature>
<feature type="region of interest" description="Disordered" evidence="1">
    <location>
        <begin position="402"/>
        <end position="453"/>
    </location>
</feature>
<feature type="compositionally biased region" description="Polar residues" evidence="1">
    <location>
        <begin position="410"/>
        <end position="428"/>
    </location>
</feature>
<protein>
    <recommendedName>
        <fullName evidence="2">Tc1-like transposase DDE domain-containing protein</fullName>
    </recommendedName>
</protein>
<comment type="caution">
    <text evidence="3">The sequence shown here is derived from an EMBL/GenBank/DDBJ whole genome shotgun (WGS) entry which is preliminary data.</text>
</comment>
<feature type="compositionally biased region" description="Basic and acidic residues" evidence="1">
    <location>
        <begin position="444"/>
        <end position="453"/>
    </location>
</feature>
<dbReference type="Pfam" id="PF13565">
    <property type="entry name" value="HTH_32"/>
    <property type="match status" value="1"/>
</dbReference>
<accession>A0ABN0V982</accession>
<proteinExistence type="predicted"/>
<feature type="compositionally biased region" description="Basic and acidic residues" evidence="1">
    <location>
        <begin position="288"/>
        <end position="300"/>
    </location>
</feature>
<feature type="compositionally biased region" description="Polar residues" evidence="1">
    <location>
        <begin position="341"/>
        <end position="356"/>
    </location>
</feature>
<dbReference type="Proteomes" id="UP001501867">
    <property type="component" value="Unassembled WGS sequence"/>
</dbReference>
<sequence length="453" mass="49807">MLASAGGSTVPVIARLVQADEDTVRDVIQRFNEIGLACLDPRWAGGRPRPLNRDDEDFVIQTATTRPTLPGKPFTRWSVRKLADHLWRNISRPVRTGREALRCPLARRGSPSSARRPGRSPQNEFGPLGIRPATGSRWAKQDKPNWLPAAFRRTHGITYFHGCYSVGDDTLWGVNRRSKGINHTWAALRSIRATRPDGGPLYVILDNLSAHLNWRIRRWATKNKVELCFTPTYASWANPIEAHFGPLRLFTLANSQHPNHTVQTRALHAYLRWRNKNARHPDILAAQRKERARIRSEKGLRRGGRPHSLPDQAAWCAACSSPPARRASSISPSFVDDKTPTRSVRSSGASVTSQLHGTRPGRGSATRRTPSRGSPSGAPTATSTATPLISVPAEVVATTCIARNPDAPSPDSSTTGRCSSKSANQTSPRCMCPPDAGSRGNLAHPDRTLHCRP</sequence>
<reference evidence="3 4" key="1">
    <citation type="journal article" date="2019" name="Int. J. Syst. Evol. Microbiol.">
        <title>The Global Catalogue of Microorganisms (GCM) 10K type strain sequencing project: providing services to taxonomists for standard genome sequencing and annotation.</title>
        <authorList>
            <consortium name="The Broad Institute Genomics Platform"/>
            <consortium name="The Broad Institute Genome Sequencing Center for Infectious Disease"/>
            <person name="Wu L."/>
            <person name="Ma J."/>
        </authorList>
    </citation>
    <scope>NUCLEOTIDE SEQUENCE [LARGE SCALE GENOMIC DNA]</scope>
    <source>
        <strain evidence="3 4">JCM 4505</strain>
    </source>
</reference>
<feature type="compositionally biased region" description="Low complexity" evidence="1">
    <location>
        <begin position="106"/>
        <end position="121"/>
    </location>
</feature>
<name>A0ABN0V982_9ACTN</name>
<feature type="compositionally biased region" description="Low complexity" evidence="1">
    <location>
        <begin position="323"/>
        <end position="333"/>
    </location>
</feature>
<dbReference type="SUPFAM" id="SSF46689">
    <property type="entry name" value="Homeodomain-like"/>
    <property type="match status" value="1"/>
</dbReference>
<dbReference type="SUPFAM" id="SSF53098">
    <property type="entry name" value="Ribonuclease H-like"/>
    <property type="match status" value="1"/>
</dbReference>
<evidence type="ECO:0000313" key="4">
    <source>
        <dbReference type="Proteomes" id="UP001501867"/>
    </source>
</evidence>
<dbReference type="InterPro" id="IPR038717">
    <property type="entry name" value="Tc1-like_DDE_dom"/>
</dbReference>
<feature type="region of interest" description="Disordered" evidence="1">
    <location>
        <begin position="288"/>
        <end position="308"/>
    </location>
</feature>